<dbReference type="PROSITE" id="PS50005">
    <property type="entry name" value="TPR"/>
    <property type="match status" value="3"/>
</dbReference>
<dbReference type="InterPro" id="IPR019734">
    <property type="entry name" value="TPR_rpt"/>
</dbReference>
<dbReference type="Gene3D" id="1.25.40.10">
    <property type="entry name" value="Tetratricopeptide repeat domain"/>
    <property type="match status" value="1"/>
</dbReference>
<dbReference type="PROSITE" id="PS51257">
    <property type="entry name" value="PROKAR_LIPOPROTEIN"/>
    <property type="match status" value="1"/>
</dbReference>
<sequence>MLMKNLYLLAFALILFSCDSYQNSENLSNPVHTIETITLLGDTLYSPEIKGGKAFDQFKSAQTTYFNHQNNAEALIWYGRRTAYLGYYQEAIKLFTLGIKNHPNDARFYRHRGHRYISTRQYDKAISDFEKAAQLIDGQPDQIEPDGLPNAKNIPLSTLHGNIWYHLGLVYYLKNDMNDALKAFSKRSVTQKYDDNIVSGGHWLYMINSRLNKIEESNAVINEVHQDMDIIENMSYHQSCLFYKGELKESEIIIDEIALYSLANWYVYEKKDMMKAKEYYQSLLSTGDPYSFAYIVGEADWIRLFEKN</sequence>
<dbReference type="Pfam" id="PF13181">
    <property type="entry name" value="TPR_8"/>
    <property type="match status" value="1"/>
</dbReference>
<dbReference type="SUPFAM" id="SSF48452">
    <property type="entry name" value="TPR-like"/>
    <property type="match status" value="1"/>
</dbReference>
<dbReference type="SMART" id="SM00028">
    <property type="entry name" value="TPR"/>
    <property type="match status" value="2"/>
</dbReference>
<protein>
    <recommendedName>
        <fullName evidence="2">Tetratricopeptide repeat protein</fullName>
    </recommendedName>
</protein>
<dbReference type="AlphaFoldDB" id="A0A382EX64"/>
<dbReference type="InterPro" id="IPR011990">
    <property type="entry name" value="TPR-like_helical_dom_sf"/>
</dbReference>
<reference evidence="1" key="1">
    <citation type="submission" date="2018-05" db="EMBL/GenBank/DDBJ databases">
        <authorList>
            <person name="Lanie J.A."/>
            <person name="Ng W.-L."/>
            <person name="Kazmierczak K.M."/>
            <person name="Andrzejewski T.M."/>
            <person name="Davidsen T.M."/>
            <person name="Wayne K.J."/>
            <person name="Tettelin H."/>
            <person name="Glass J.I."/>
            <person name="Rusch D."/>
            <person name="Podicherti R."/>
            <person name="Tsui H.-C.T."/>
            <person name="Winkler M.E."/>
        </authorList>
    </citation>
    <scope>NUCLEOTIDE SEQUENCE</scope>
</reference>
<organism evidence="1">
    <name type="scientific">marine metagenome</name>
    <dbReference type="NCBI Taxonomy" id="408172"/>
    <lineage>
        <taxon>unclassified sequences</taxon>
        <taxon>metagenomes</taxon>
        <taxon>ecological metagenomes</taxon>
    </lineage>
</organism>
<accession>A0A382EX64</accession>
<evidence type="ECO:0000313" key="1">
    <source>
        <dbReference type="EMBL" id="SVB54922.1"/>
    </source>
</evidence>
<proteinExistence type="predicted"/>
<dbReference type="EMBL" id="UINC01046640">
    <property type="protein sequence ID" value="SVB54922.1"/>
    <property type="molecule type" value="Genomic_DNA"/>
</dbReference>
<name>A0A382EX64_9ZZZZ</name>
<evidence type="ECO:0008006" key="2">
    <source>
        <dbReference type="Google" id="ProtNLM"/>
    </source>
</evidence>
<gene>
    <name evidence="1" type="ORF">METZ01_LOCUS207776</name>
</gene>